<protein>
    <submittedName>
        <fullName evidence="1">Uncharacterized protein</fullName>
    </submittedName>
</protein>
<evidence type="ECO:0000313" key="2">
    <source>
        <dbReference type="Proteomes" id="UP000887159"/>
    </source>
</evidence>
<name>A0A8X6T6G9_TRICX</name>
<evidence type="ECO:0000313" key="1">
    <source>
        <dbReference type="EMBL" id="GFY21381.1"/>
    </source>
</evidence>
<reference evidence="1" key="1">
    <citation type="submission" date="2020-08" db="EMBL/GenBank/DDBJ databases">
        <title>Multicomponent nature underlies the extraordinary mechanical properties of spider dragline silk.</title>
        <authorList>
            <person name="Kono N."/>
            <person name="Nakamura H."/>
            <person name="Mori M."/>
            <person name="Yoshida Y."/>
            <person name="Ohtoshi R."/>
            <person name="Malay A.D."/>
            <person name="Moran D.A.P."/>
            <person name="Tomita M."/>
            <person name="Numata K."/>
            <person name="Arakawa K."/>
        </authorList>
    </citation>
    <scope>NUCLEOTIDE SEQUENCE</scope>
</reference>
<organism evidence="1 2">
    <name type="scientific">Trichonephila clavipes</name>
    <name type="common">Golden silk orbweaver</name>
    <name type="synonym">Nephila clavipes</name>
    <dbReference type="NCBI Taxonomy" id="2585209"/>
    <lineage>
        <taxon>Eukaryota</taxon>
        <taxon>Metazoa</taxon>
        <taxon>Ecdysozoa</taxon>
        <taxon>Arthropoda</taxon>
        <taxon>Chelicerata</taxon>
        <taxon>Arachnida</taxon>
        <taxon>Araneae</taxon>
        <taxon>Araneomorphae</taxon>
        <taxon>Entelegynae</taxon>
        <taxon>Araneoidea</taxon>
        <taxon>Nephilidae</taxon>
        <taxon>Trichonephila</taxon>
    </lineage>
</organism>
<proteinExistence type="predicted"/>
<comment type="caution">
    <text evidence="1">The sequence shown here is derived from an EMBL/GenBank/DDBJ whole genome shotgun (WGS) entry which is preliminary data.</text>
</comment>
<sequence length="109" mass="12047">MTPELAPILQNFTPGLREDFELRNIEWASAALHFCGIRTRNEILCGQGSLEITYNQRCRVTGLSPHTTENPPCRRADERDKFVAALNPHVGVLWKLGEGGFGSGAILVV</sequence>
<keyword evidence="2" id="KW-1185">Reference proteome</keyword>
<accession>A0A8X6T6G9</accession>
<dbReference type="AlphaFoldDB" id="A0A8X6T6G9"/>
<gene>
    <name evidence="1" type="ORF">TNCV_3994251</name>
</gene>
<dbReference type="EMBL" id="BMAU01021357">
    <property type="protein sequence ID" value="GFY21381.1"/>
    <property type="molecule type" value="Genomic_DNA"/>
</dbReference>
<dbReference type="Proteomes" id="UP000887159">
    <property type="component" value="Unassembled WGS sequence"/>
</dbReference>